<dbReference type="SUPFAM" id="SSF57701">
    <property type="entry name" value="Zn2/Cys6 DNA-binding domain"/>
    <property type="match status" value="1"/>
</dbReference>
<dbReference type="InterPro" id="IPR036864">
    <property type="entry name" value="Zn2-C6_fun-type_DNA-bd_sf"/>
</dbReference>
<keyword evidence="5" id="KW-1185">Reference proteome</keyword>
<evidence type="ECO:0000313" key="4">
    <source>
        <dbReference type="EMBL" id="KAK0708898.1"/>
    </source>
</evidence>
<evidence type="ECO:0000259" key="3">
    <source>
        <dbReference type="PROSITE" id="PS50048"/>
    </source>
</evidence>
<dbReference type="PROSITE" id="PS00463">
    <property type="entry name" value="ZN2_CY6_FUNGAL_1"/>
    <property type="match status" value="1"/>
</dbReference>
<feature type="compositionally biased region" description="Polar residues" evidence="2">
    <location>
        <begin position="328"/>
        <end position="384"/>
    </location>
</feature>
<dbReference type="AlphaFoldDB" id="A0AA40A4C5"/>
<organism evidence="4 5">
    <name type="scientific">Apiosordaria backusii</name>
    <dbReference type="NCBI Taxonomy" id="314023"/>
    <lineage>
        <taxon>Eukaryota</taxon>
        <taxon>Fungi</taxon>
        <taxon>Dikarya</taxon>
        <taxon>Ascomycota</taxon>
        <taxon>Pezizomycotina</taxon>
        <taxon>Sordariomycetes</taxon>
        <taxon>Sordariomycetidae</taxon>
        <taxon>Sordariales</taxon>
        <taxon>Lasiosphaeriaceae</taxon>
        <taxon>Apiosordaria</taxon>
    </lineage>
</organism>
<dbReference type="GO" id="GO:0000981">
    <property type="term" value="F:DNA-binding transcription factor activity, RNA polymerase II-specific"/>
    <property type="evidence" value="ECO:0007669"/>
    <property type="project" value="InterPro"/>
</dbReference>
<dbReference type="PANTHER" id="PTHR31668">
    <property type="entry name" value="GLUCOSE TRANSPORT TRANSCRIPTION REGULATOR RGT1-RELATED-RELATED"/>
    <property type="match status" value="1"/>
</dbReference>
<dbReference type="Pfam" id="PF00172">
    <property type="entry name" value="Zn_clus"/>
    <property type="match status" value="1"/>
</dbReference>
<sequence length="489" mass="51521">MYDQFQKLGPESERFDRSSVAHAALEDSSQDSVDSGLCPQDSAADRVTTVLAGHIQLCIIHRLPACHPWIRIDITLTTVITATIYLYLLIRYTTVTREDTSCGRCRKRKIRCSGDPGQGQPCSNCKNANAEPCQFLRVQSREAPFRSEPTGDTPFGYNVGDARLYASRAPTYASPSPHATGYAHSDLLSTTGHHLPVAGTDVLSSYRTSSHSGYSYTPAPKSYYPAPGPMPAYSSQPHGLSYAVGPDEASAFQTCGIPAPLAGSHPHDSVSLDIPVMSMPGATAWPTSRKSTSGGYGSMYLDPEVTSSPTTYATPSPSIYAAAVRGPSQHSHSATQGEGPSFSFTNMSASLPSSSQSDRVLPIPSTSHRSSTYPPLSGAKSSGPPTAATDHSSYDSYSSSRTESSGPESIFSDSDRAALSSQGPAFDSCLSPYGHSGSTDASGRRDSAYGAGPESGGHDGPSLPSLSSAYGHHSTVSAERHHAAVATRH</sequence>
<dbReference type="EMBL" id="JAUKTV010000018">
    <property type="protein sequence ID" value="KAK0708898.1"/>
    <property type="molecule type" value="Genomic_DNA"/>
</dbReference>
<evidence type="ECO:0000313" key="5">
    <source>
        <dbReference type="Proteomes" id="UP001172159"/>
    </source>
</evidence>
<dbReference type="InterPro" id="IPR001138">
    <property type="entry name" value="Zn2Cys6_DnaBD"/>
</dbReference>
<reference evidence="4" key="1">
    <citation type="submission" date="2023-06" db="EMBL/GenBank/DDBJ databases">
        <title>Genome-scale phylogeny and comparative genomics of the fungal order Sordariales.</title>
        <authorList>
            <consortium name="Lawrence Berkeley National Laboratory"/>
            <person name="Hensen N."/>
            <person name="Bonometti L."/>
            <person name="Westerberg I."/>
            <person name="Brannstrom I.O."/>
            <person name="Guillou S."/>
            <person name="Cros-Aarteil S."/>
            <person name="Calhoun S."/>
            <person name="Haridas S."/>
            <person name="Kuo A."/>
            <person name="Mondo S."/>
            <person name="Pangilinan J."/>
            <person name="Riley R."/>
            <person name="Labutti K."/>
            <person name="Andreopoulos B."/>
            <person name="Lipzen A."/>
            <person name="Chen C."/>
            <person name="Yanf M."/>
            <person name="Daum C."/>
            <person name="Ng V."/>
            <person name="Clum A."/>
            <person name="Steindorff A."/>
            <person name="Ohm R."/>
            <person name="Martin F."/>
            <person name="Silar P."/>
            <person name="Natvig D."/>
            <person name="Lalanne C."/>
            <person name="Gautier V."/>
            <person name="Ament-Velasquez S.L."/>
            <person name="Kruys A."/>
            <person name="Hutchinson M.I."/>
            <person name="Powell A.J."/>
            <person name="Barry K."/>
            <person name="Miller A.N."/>
            <person name="Grigoriev I.V."/>
            <person name="Debuchy R."/>
            <person name="Gladieux P."/>
            <person name="Thoren M.H."/>
            <person name="Johannesson H."/>
        </authorList>
    </citation>
    <scope>NUCLEOTIDE SEQUENCE</scope>
    <source>
        <strain evidence="4">CBS 540.89</strain>
    </source>
</reference>
<dbReference type="InterPro" id="IPR050797">
    <property type="entry name" value="Carb_Metab_Trans_Reg"/>
</dbReference>
<evidence type="ECO:0000256" key="2">
    <source>
        <dbReference type="SAM" id="MobiDB-lite"/>
    </source>
</evidence>
<dbReference type="Proteomes" id="UP001172159">
    <property type="component" value="Unassembled WGS sequence"/>
</dbReference>
<keyword evidence="1" id="KW-0539">Nucleus</keyword>
<evidence type="ECO:0000256" key="1">
    <source>
        <dbReference type="ARBA" id="ARBA00023242"/>
    </source>
</evidence>
<dbReference type="PROSITE" id="PS50048">
    <property type="entry name" value="ZN2_CY6_FUNGAL_2"/>
    <property type="match status" value="1"/>
</dbReference>
<dbReference type="CDD" id="cd00067">
    <property type="entry name" value="GAL4"/>
    <property type="match status" value="1"/>
</dbReference>
<feature type="region of interest" description="Disordered" evidence="2">
    <location>
        <begin position="324"/>
        <end position="489"/>
    </location>
</feature>
<gene>
    <name evidence="4" type="ORF">B0T21DRAFT_352921</name>
</gene>
<dbReference type="SMART" id="SM00066">
    <property type="entry name" value="GAL4"/>
    <property type="match status" value="1"/>
</dbReference>
<comment type="caution">
    <text evidence="4">The sequence shown here is derived from an EMBL/GenBank/DDBJ whole genome shotgun (WGS) entry which is preliminary data.</text>
</comment>
<name>A0AA40A4C5_9PEZI</name>
<protein>
    <recommendedName>
        <fullName evidence="3">Zn(2)-C6 fungal-type domain-containing protein</fullName>
    </recommendedName>
</protein>
<dbReference type="GO" id="GO:0008270">
    <property type="term" value="F:zinc ion binding"/>
    <property type="evidence" value="ECO:0007669"/>
    <property type="project" value="InterPro"/>
</dbReference>
<feature type="domain" description="Zn(2)-C6 fungal-type" evidence="3">
    <location>
        <begin position="101"/>
        <end position="135"/>
    </location>
</feature>
<feature type="compositionally biased region" description="Low complexity" evidence="2">
    <location>
        <begin position="394"/>
        <end position="409"/>
    </location>
</feature>
<dbReference type="Gene3D" id="4.10.240.10">
    <property type="entry name" value="Zn(2)-C6 fungal-type DNA-binding domain"/>
    <property type="match status" value="1"/>
</dbReference>
<proteinExistence type="predicted"/>
<accession>A0AA40A4C5</accession>